<evidence type="ECO:0000313" key="2">
    <source>
        <dbReference type="EMBL" id="PIB23527.1"/>
    </source>
</evidence>
<organism evidence="2 3">
    <name type="scientific">Paramylibacter kogurei</name>
    <dbReference type="NCBI Taxonomy" id="1889778"/>
    <lineage>
        <taxon>Bacteria</taxon>
        <taxon>Pseudomonadati</taxon>
        <taxon>Pseudomonadota</taxon>
        <taxon>Alphaproteobacteria</taxon>
        <taxon>Rhodobacterales</taxon>
        <taxon>Paracoccaceae</taxon>
        <taxon>Paramylibacter</taxon>
    </lineage>
</organism>
<keyword evidence="1" id="KW-0812">Transmembrane</keyword>
<keyword evidence="3" id="KW-1185">Reference proteome</keyword>
<dbReference type="Proteomes" id="UP000231516">
    <property type="component" value="Unassembled WGS sequence"/>
</dbReference>
<name>A0A2G5K1X1_9RHOB</name>
<proteinExistence type="predicted"/>
<evidence type="ECO:0000313" key="3">
    <source>
        <dbReference type="Proteomes" id="UP000231516"/>
    </source>
</evidence>
<comment type="caution">
    <text evidence="2">The sequence shown here is derived from an EMBL/GenBank/DDBJ whole genome shotgun (WGS) entry which is preliminary data.</text>
</comment>
<keyword evidence="1" id="KW-1133">Transmembrane helix</keyword>
<evidence type="ECO:0000256" key="1">
    <source>
        <dbReference type="SAM" id="Phobius"/>
    </source>
</evidence>
<dbReference type="AlphaFoldDB" id="A0A2G5K1X1"/>
<accession>A0A2G5K1X1</accession>
<feature type="transmembrane region" description="Helical" evidence="1">
    <location>
        <begin position="113"/>
        <end position="135"/>
    </location>
</feature>
<keyword evidence="1" id="KW-0472">Membrane</keyword>
<protein>
    <submittedName>
        <fullName evidence="2">Uncharacterized protein</fullName>
    </submittedName>
</protein>
<gene>
    <name evidence="2" type="ORF">BFP76_08290</name>
</gene>
<sequence length="138" mass="15692">MRVSLINGYFGLGGHMAEHNIERAKSDISKALEETFEADGNGFERKLKQAGRYLPRRVSKDAAYLLEAEKQLKHPKFRRFVDQNRIKAARDNVIRQTRGVDLQADRSRARFQWGASLVLQLLLACALIFGFARFVGAI</sequence>
<reference evidence="2 3" key="1">
    <citation type="submission" date="2016-08" db="EMBL/GenBank/DDBJ databases">
        <title>Draft genome of Amylibacter sp. strain 4G11.</title>
        <authorList>
            <person name="Wong S.-K."/>
            <person name="Hamasaki K."/>
            <person name="Yoshizawa S."/>
        </authorList>
    </citation>
    <scope>NUCLEOTIDE SEQUENCE [LARGE SCALE GENOMIC DNA]</scope>
    <source>
        <strain evidence="2 3">4G11</strain>
    </source>
</reference>
<dbReference type="EMBL" id="MDGM01000013">
    <property type="protein sequence ID" value="PIB23527.1"/>
    <property type="molecule type" value="Genomic_DNA"/>
</dbReference>